<dbReference type="RefSeq" id="WP_203365867.1">
    <property type="nucleotide sequence ID" value="NZ_WSFT01000024.1"/>
</dbReference>
<sequence>MFRHVVKEVKVREHLPLWQTSIIIMFAIIFINYLITKSNMLTPKYGNIASILILLGSLAVFAFSGYRYLSSFIYILDEDELVFIRGITDNNNPKLIVTSEELQWIKPYEDVVKSKEIKRTYKFLFKKDKTKMYVGEFIRNGKKYRFIFEPGPKIKKALNLEKVYS</sequence>
<protein>
    <submittedName>
        <fullName evidence="2">Uncharacterized protein</fullName>
    </submittedName>
</protein>
<dbReference type="EMBL" id="WSFT01000024">
    <property type="protein sequence ID" value="MBS4537938.1"/>
    <property type="molecule type" value="Genomic_DNA"/>
</dbReference>
<dbReference type="AlphaFoldDB" id="A0A942Z854"/>
<keyword evidence="3" id="KW-1185">Reference proteome</keyword>
<proteinExistence type="predicted"/>
<evidence type="ECO:0000256" key="1">
    <source>
        <dbReference type="SAM" id="Phobius"/>
    </source>
</evidence>
<comment type="caution">
    <text evidence="2">The sequence shown here is derived from an EMBL/GenBank/DDBJ whole genome shotgun (WGS) entry which is preliminary data.</text>
</comment>
<dbReference type="Proteomes" id="UP000724672">
    <property type="component" value="Unassembled WGS sequence"/>
</dbReference>
<keyword evidence="1" id="KW-1133">Transmembrane helix</keyword>
<evidence type="ECO:0000313" key="2">
    <source>
        <dbReference type="EMBL" id="MBS4537938.1"/>
    </source>
</evidence>
<organism evidence="2 3">
    <name type="scientific">Anaeromonas frigoriresistens</name>
    <dbReference type="NCBI Taxonomy" id="2683708"/>
    <lineage>
        <taxon>Bacteria</taxon>
        <taxon>Bacillati</taxon>
        <taxon>Bacillota</taxon>
        <taxon>Tissierellia</taxon>
        <taxon>Tissierellales</taxon>
        <taxon>Thermohalobacteraceae</taxon>
        <taxon>Anaeromonas</taxon>
    </lineage>
</organism>
<keyword evidence="1" id="KW-0812">Transmembrane</keyword>
<feature type="transmembrane region" description="Helical" evidence="1">
    <location>
        <begin position="47"/>
        <end position="69"/>
    </location>
</feature>
<evidence type="ECO:0000313" key="3">
    <source>
        <dbReference type="Proteomes" id="UP000724672"/>
    </source>
</evidence>
<accession>A0A942Z854</accession>
<feature type="transmembrane region" description="Helical" evidence="1">
    <location>
        <begin position="15"/>
        <end position="35"/>
    </location>
</feature>
<keyword evidence="1" id="KW-0472">Membrane</keyword>
<name>A0A942Z854_9FIRM</name>
<gene>
    <name evidence="2" type="ORF">GOQ27_05660</name>
</gene>
<reference evidence="2" key="1">
    <citation type="submission" date="2019-12" db="EMBL/GenBank/DDBJ databases">
        <title>Clostridiaceae gen. nov. sp. nov., isolated from sediment in Xinjiang, China.</title>
        <authorList>
            <person name="Zhang R."/>
        </authorList>
    </citation>
    <scope>NUCLEOTIDE SEQUENCE</scope>
    <source>
        <strain evidence="2">D2Q-11</strain>
    </source>
</reference>